<organism evidence="1 2">
    <name type="scientific">Phycomyces blakesleeanus (strain ATCC 8743b / DSM 1359 / FGSC 10004 / NBRC 33097 / NRRL 1555)</name>
    <dbReference type="NCBI Taxonomy" id="763407"/>
    <lineage>
        <taxon>Eukaryota</taxon>
        <taxon>Fungi</taxon>
        <taxon>Fungi incertae sedis</taxon>
        <taxon>Mucoromycota</taxon>
        <taxon>Mucoromycotina</taxon>
        <taxon>Mucoromycetes</taxon>
        <taxon>Mucorales</taxon>
        <taxon>Phycomycetaceae</taxon>
        <taxon>Phycomyces</taxon>
    </lineage>
</organism>
<proteinExistence type="predicted"/>
<name>A0A162PRV7_PHYB8</name>
<dbReference type="Proteomes" id="UP000077315">
    <property type="component" value="Unassembled WGS sequence"/>
</dbReference>
<evidence type="ECO:0000313" key="1">
    <source>
        <dbReference type="EMBL" id="OAD72326.1"/>
    </source>
</evidence>
<dbReference type="InParanoid" id="A0A162PRV7"/>
<dbReference type="AlphaFoldDB" id="A0A162PRV7"/>
<dbReference type="GeneID" id="29002405"/>
<evidence type="ECO:0000313" key="2">
    <source>
        <dbReference type="Proteomes" id="UP000077315"/>
    </source>
</evidence>
<protein>
    <submittedName>
        <fullName evidence="1">Uncharacterized protein</fullName>
    </submittedName>
</protein>
<accession>A0A162PRV7</accession>
<sequence length="540" mass="61675">MSILKNDEVCSGTSEPTMNKVNILLGQHSCAGKVQEQKKTILDASYGPTTSFELSYRLGKKQQYFLRFTPNSIEVKVTVLSEKPMSNVRTAQNGYELVAVNSKNQEWFIHSTNDTGTGTGYYYQCLFTDYIIYLSIPRRENRKMYRLSVLEEYYSTQNYYNLTVNCLHIPGLYNIRIYHLSRKAKLLNRTVLTPTVEVAPLGITEKSTRLSENTSTGDIQLVNSVFLTNVNSTNGRKFYKSSKKPTMVLSNMNIVGQHLKKPWSRKTAGHKPDCAIVLAITIRNVRLTGKSFKLYILLSFTLKTINEATPFRALTVEASIKATGWNPDFLRPLRVLFTKVHTIVTHTALNNSIFLTELPRDPFFDLDEYITISIFWFFYASTKSRTSHQYLFRKFHLSSYINHSKASKCLARKISAEFGWPSVLMKTSKRSSSGGLLCETKTDRNSKNIEIFPPVYRLRFTQDTVEHGSEGQYHISCFSFGNCPIEYKATFDFIGLNEIKTNIQTDLNLKKISKTLATLLLKTPKGLLMLNFKKFHTSTP</sequence>
<dbReference type="RefSeq" id="XP_018290366.1">
    <property type="nucleotide sequence ID" value="XM_018441499.1"/>
</dbReference>
<dbReference type="EMBL" id="KV440983">
    <property type="protein sequence ID" value="OAD72326.1"/>
    <property type="molecule type" value="Genomic_DNA"/>
</dbReference>
<dbReference type="VEuPathDB" id="FungiDB:PHYBLDRAFT_65625"/>
<keyword evidence="2" id="KW-1185">Reference proteome</keyword>
<gene>
    <name evidence="1" type="ORF">PHYBLDRAFT_65625</name>
</gene>
<reference evidence="2" key="1">
    <citation type="submission" date="2015-06" db="EMBL/GenBank/DDBJ databases">
        <title>Expansion of signal transduction pathways in fungi by whole-genome duplication.</title>
        <authorList>
            <consortium name="DOE Joint Genome Institute"/>
            <person name="Corrochano L.M."/>
            <person name="Kuo A."/>
            <person name="Marcet-Houben M."/>
            <person name="Polaino S."/>
            <person name="Salamov A."/>
            <person name="Villalobos J.M."/>
            <person name="Alvarez M.I."/>
            <person name="Avalos J."/>
            <person name="Benito E.P."/>
            <person name="Benoit I."/>
            <person name="Burger G."/>
            <person name="Camino L.P."/>
            <person name="Canovas D."/>
            <person name="Cerda-Olmedo E."/>
            <person name="Cheng J.-F."/>
            <person name="Dominguez A."/>
            <person name="Elias M."/>
            <person name="Eslava A.P."/>
            <person name="Glaser F."/>
            <person name="Grimwood J."/>
            <person name="Gutierrez G."/>
            <person name="Heitman J."/>
            <person name="Henrissat B."/>
            <person name="Iturriaga E.A."/>
            <person name="Lang B.F."/>
            <person name="Lavin J.L."/>
            <person name="Lee S."/>
            <person name="Li W."/>
            <person name="Lindquist E."/>
            <person name="Lopez-Garcia S."/>
            <person name="Luque E.M."/>
            <person name="Marcos A.T."/>
            <person name="Martin J."/>
            <person name="McCluskey K."/>
            <person name="Medina H.R."/>
            <person name="Miralles-Duran A."/>
            <person name="Miyazaki A."/>
            <person name="Munoz-Torres E."/>
            <person name="Oguiza J.A."/>
            <person name="Ohm R."/>
            <person name="Olmedo M."/>
            <person name="Orejas M."/>
            <person name="Ortiz-Castellanos L."/>
            <person name="Pisabarro A.G."/>
            <person name="Rodriguez-Romero J."/>
            <person name="Ruiz-Herrera J."/>
            <person name="Ruiz-Vazquez R."/>
            <person name="Sanz C."/>
            <person name="Schackwitz W."/>
            <person name="Schmutz J."/>
            <person name="Shahriari M."/>
            <person name="Shelest E."/>
            <person name="Silva-Franco F."/>
            <person name="Soanes D."/>
            <person name="Syed K."/>
            <person name="Tagua V.G."/>
            <person name="Talbot N.J."/>
            <person name="Thon M."/>
            <person name="De vries R.P."/>
            <person name="Wiebenga A."/>
            <person name="Yadav J.S."/>
            <person name="Braun E.L."/>
            <person name="Baker S."/>
            <person name="Garre V."/>
            <person name="Horwitz B."/>
            <person name="Torres-Martinez S."/>
            <person name="Idnurm A."/>
            <person name="Herrera-Estrella A."/>
            <person name="Gabaldon T."/>
            <person name="Grigoriev I.V."/>
        </authorList>
    </citation>
    <scope>NUCLEOTIDE SEQUENCE [LARGE SCALE GENOMIC DNA]</scope>
    <source>
        <strain evidence="2">NRRL 1555(-)</strain>
    </source>
</reference>